<dbReference type="OrthoDB" id="10653201at2759"/>
<evidence type="ECO:0000313" key="2">
    <source>
        <dbReference type="Proteomes" id="UP000053766"/>
    </source>
</evidence>
<protein>
    <recommendedName>
        <fullName evidence="3">Receptor L domain protein</fullName>
    </recommendedName>
</protein>
<reference evidence="1 2" key="1">
    <citation type="submission" date="2013-11" db="EMBL/GenBank/DDBJ databases">
        <title>Draft genome of the bovine lungworm Dictyocaulus viviparus.</title>
        <authorList>
            <person name="Mitreva M."/>
        </authorList>
    </citation>
    <scope>NUCLEOTIDE SEQUENCE [LARGE SCALE GENOMIC DNA]</scope>
    <source>
        <strain evidence="1 2">HannoverDv2000</strain>
    </source>
</reference>
<dbReference type="Proteomes" id="UP000053766">
    <property type="component" value="Unassembled WGS sequence"/>
</dbReference>
<dbReference type="EMBL" id="KN717159">
    <property type="protein sequence ID" value="KJH40503.1"/>
    <property type="molecule type" value="Genomic_DNA"/>
</dbReference>
<gene>
    <name evidence="1" type="ORF">DICVIV_13538</name>
</gene>
<proteinExistence type="predicted"/>
<accession>A0A0D8X7J1</accession>
<evidence type="ECO:0008006" key="3">
    <source>
        <dbReference type="Google" id="ProtNLM"/>
    </source>
</evidence>
<dbReference type="AlphaFoldDB" id="A0A0D8X7J1"/>
<reference evidence="2" key="2">
    <citation type="journal article" date="2016" name="Sci. Rep.">
        <title>Dictyocaulus viviparus genome, variome and transcriptome elucidate lungworm biology and support future intervention.</title>
        <authorList>
            <person name="McNulty S.N."/>
            <person name="Strube C."/>
            <person name="Rosa B.A."/>
            <person name="Martin J.C."/>
            <person name="Tyagi R."/>
            <person name="Choi Y.J."/>
            <person name="Wang Q."/>
            <person name="Hallsworth Pepin K."/>
            <person name="Zhang X."/>
            <person name="Ozersky P."/>
            <person name="Wilson R.K."/>
            <person name="Sternberg P.W."/>
            <person name="Gasser R.B."/>
            <person name="Mitreva M."/>
        </authorList>
    </citation>
    <scope>NUCLEOTIDE SEQUENCE [LARGE SCALE GENOMIC DNA]</scope>
    <source>
        <strain evidence="2">HannoverDv2000</strain>
    </source>
</reference>
<name>A0A0D8X7J1_DICVI</name>
<keyword evidence="2" id="KW-1185">Reference proteome</keyword>
<evidence type="ECO:0000313" key="1">
    <source>
        <dbReference type="EMBL" id="KJH40503.1"/>
    </source>
</evidence>
<sequence>MSLSATVWKYLSIVCISPLSHSVQYVFECYEPGRNPNVVTVDFNAFDLPEQCRNAIKISHPSTQPLVLSTLSEYEVNELFNFDHLHMCIFIAYETFTSLNLNMKELTGDCEGPLLQIIGNLRLTSLTVGDFINNLDADAIRIRANPLLPKSQLDQFSSFSDIQVEGECLMPSSLASQQSIPYNCDHLYGVMYMYGRSSADTDDQWNDYVYAGCIQLKSTTLINVDFLKHFMDFTPIPGCKQYISNNSDLCVGNSSLLREAFGDIDIYNNKMDCQCLMPSSLASKWSIPYNCDHLYGVMYIYGSSSADTDDQWNDYVYTGCIQLKSTTLINVDFLKHFMDFTPIPGCKQYISNNSDLCVGNSSLLREAFGDIDIYNNKMDCRM</sequence>
<organism evidence="1 2">
    <name type="scientific">Dictyocaulus viviparus</name>
    <name type="common">Bovine lungworm</name>
    <dbReference type="NCBI Taxonomy" id="29172"/>
    <lineage>
        <taxon>Eukaryota</taxon>
        <taxon>Metazoa</taxon>
        <taxon>Ecdysozoa</taxon>
        <taxon>Nematoda</taxon>
        <taxon>Chromadorea</taxon>
        <taxon>Rhabditida</taxon>
        <taxon>Rhabditina</taxon>
        <taxon>Rhabditomorpha</taxon>
        <taxon>Strongyloidea</taxon>
        <taxon>Metastrongylidae</taxon>
        <taxon>Dictyocaulus</taxon>
    </lineage>
</organism>